<name>A0A1J8QBB1_9AGAM</name>
<dbReference type="OrthoDB" id="3169660at2759"/>
<gene>
    <name evidence="1" type="ORF">AZE42_13446</name>
</gene>
<accession>A0A1J8QBB1</accession>
<dbReference type="EMBL" id="LVVM01002143">
    <property type="protein sequence ID" value="OJA17251.1"/>
    <property type="molecule type" value="Genomic_DNA"/>
</dbReference>
<evidence type="ECO:0000313" key="1">
    <source>
        <dbReference type="EMBL" id="OJA17251.1"/>
    </source>
</evidence>
<keyword evidence="2" id="KW-1185">Reference proteome</keyword>
<evidence type="ECO:0000313" key="2">
    <source>
        <dbReference type="Proteomes" id="UP000183567"/>
    </source>
</evidence>
<sequence length="225" mass="25138">MATGLLTKVITVYPDIQFQGVDKGPLQSVLLTICFSGRLPMQVIERNIPVQIAVSFTEEYGSFTSPVVEAVSMDLCSSAGESIHSDDASMCSQGHSKLPACQDDIHIPFLPLQHFDYSDRTTWATLSKDIEGWLAVEVDAEMQLWAWGRDAFWLAFVAAYPLFPRGSWPKWNPRIPLEGTFIEQWLEKSGDVTAVAGEQDIRGDIWAEFCRHAALFFPHPLVTSD</sequence>
<dbReference type="AlphaFoldDB" id="A0A1J8QBB1"/>
<comment type="caution">
    <text evidence="1">The sequence shown here is derived from an EMBL/GenBank/DDBJ whole genome shotgun (WGS) entry which is preliminary data.</text>
</comment>
<dbReference type="Proteomes" id="UP000183567">
    <property type="component" value="Unassembled WGS sequence"/>
</dbReference>
<organism evidence="1 2">
    <name type="scientific">Rhizopogon vesiculosus</name>
    <dbReference type="NCBI Taxonomy" id="180088"/>
    <lineage>
        <taxon>Eukaryota</taxon>
        <taxon>Fungi</taxon>
        <taxon>Dikarya</taxon>
        <taxon>Basidiomycota</taxon>
        <taxon>Agaricomycotina</taxon>
        <taxon>Agaricomycetes</taxon>
        <taxon>Agaricomycetidae</taxon>
        <taxon>Boletales</taxon>
        <taxon>Suillineae</taxon>
        <taxon>Rhizopogonaceae</taxon>
        <taxon>Rhizopogon</taxon>
    </lineage>
</organism>
<protein>
    <submittedName>
        <fullName evidence="1">Uncharacterized protein</fullName>
    </submittedName>
</protein>
<reference evidence="1 2" key="1">
    <citation type="submission" date="2016-03" db="EMBL/GenBank/DDBJ databases">
        <title>Comparative genomics of the ectomycorrhizal sister species Rhizopogon vinicolor and Rhizopogon vesiculosus (Basidiomycota: Boletales) reveals a divergence of the mating type B locus.</title>
        <authorList>
            <person name="Mujic A.B."/>
            <person name="Kuo A."/>
            <person name="Tritt A."/>
            <person name="Lipzen A."/>
            <person name="Chen C."/>
            <person name="Johnson J."/>
            <person name="Sharma A."/>
            <person name="Barry K."/>
            <person name="Grigoriev I.V."/>
            <person name="Spatafora J.W."/>
        </authorList>
    </citation>
    <scope>NUCLEOTIDE SEQUENCE [LARGE SCALE GENOMIC DNA]</scope>
    <source>
        <strain evidence="1 2">AM-OR11-056</strain>
    </source>
</reference>
<proteinExistence type="predicted"/>